<reference evidence="8" key="1">
    <citation type="submission" date="2016-11" db="EMBL/GenBank/DDBJ databases">
        <authorList>
            <person name="Varghese N."/>
            <person name="Submissions S."/>
        </authorList>
    </citation>
    <scope>NUCLEOTIDE SEQUENCE [LARGE SCALE GENOMIC DNA]</scope>
    <source>
        <strain evidence="8">UWOS</strain>
    </source>
</reference>
<evidence type="ECO:0000313" key="7">
    <source>
        <dbReference type="EMBL" id="SHL36487.1"/>
    </source>
</evidence>
<dbReference type="GO" id="GO:0004803">
    <property type="term" value="F:transposase activity"/>
    <property type="evidence" value="ECO:0007669"/>
    <property type="project" value="InterPro"/>
</dbReference>
<organism evidence="7 8">
    <name type="scientific">Fibrobacter intestinalis</name>
    <dbReference type="NCBI Taxonomy" id="28122"/>
    <lineage>
        <taxon>Bacteria</taxon>
        <taxon>Pseudomonadati</taxon>
        <taxon>Fibrobacterota</taxon>
        <taxon>Fibrobacteria</taxon>
        <taxon>Fibrobacterales</taxon>
        <taxon>Fibrobacteraceae</taxon>
        <taxon>Fibrobacter</taxon>
    </lineage>
</organism>
<dbReference type="InterPro" id="IPR025399">
    <property type="entry name" value="DUF4372"/>
</dbReference>
<protein>
    <submittedName>
        <fullName evidence="7">IS4 transposase</fullName>
    </submittedName>
</protein>
<dbReference type="Pfam" id="PF01609">
    <property type="entry name" value="DDE_Tnp_1"/>
    <property type="match status" value="1"/>
</dbReference>
<evidence type="ECO:0000256" key="2">
    <source>
        <dbReference type="ARBA" id="ARBA00022578"/>
    </source>
</evidence>
<dbReference type="EMBL" id="FRAW01000084">
    <property type="protein sequence ID" value="SHL36487.1"/>
    <property type="molecule type" value="Genomic_DNA"/>
</dbReference>
<evidence type="ECO:0000256" key="4">
    <source>
        <dbReference type="ARBA" id="ARBA00023172"/>
    </source>
</evidence>
<comment type="similarity">
    <text evidence="1">Belongs to the transposase 11 family.</text>
</comment>
<keyword evidence="4" id="KW-0233">DNA recombination</keyword>
<evidence type="ECO:0000256" key="1">
    <source>
        <dbReference type="ARBA" id="ARBA00010075"/>
    </source>
</evidence>
<dbReference type="InterPro" id="IPR012337">
    <property type="entry name" value="RNaseH-like_sf"/>
</dbReference>
<evidence type="ECO:0000313" key="8">
    <source>
        <dbReference type="Proteomes" id="UP000184275"/>
    </source>
</evidence>
<dbReference type="GO" id="GO:0003677">
    <property type="term" value="F:DNA binding"/>
    <property type="evidence" value="ECO:0007669"/>
    <property type="project" value="UniProtKB-KW"/>
</dbReference>
<evidence type="ECO:0000259" key="6">
    <source>
        <dbReference type="Pfam" id="PF14294"/>
    </source>
</evidence>
<accession>A0A1M7A189</accession>
<evidence type="ECO:0000256" key="3">
    <source>
        <dbReference type="ARBA" id="ARBA00023125"/>
    </source>
</evidence>
<evidence type="ECO:0000259" key="5">
    <source>
        <dbReference type="Pfam" id="PF01609"/>
    </source>
</evidence>
<dbReference type="Pfam" id="PF14294">
    <property type="entry name" value="DUF4372"/>
    <property type="match status" value="1"/>
</dbReference>
<dbReference type="InterPro" id="IPR047952">
    <property type="entry name" value="Transpos_IS4"/>
</dbReference>
<dbReference type="PANTHER" id="PTHR33258:SF1">
    <property type="entry name" value="TRANSPOSASE INSL FOR INSERTION SEQUENCE ELEMENT IS186A-RELATED"/>
    <property type="match status" value="1"/>
</dbReference>
<feature type="domain" description="DUF4372" evidence="6">
    <location>
        <begin position="8"/>
        <end position="79"/>
    </location>
</feature>
<dbReference type="AlphaFoldDB" id="A0A1M7A189"/>
<dbReference type="NCBIfam" id="NF033592">
    <property type="entry name" value="transpos_IS4_1"/>
    <property type="match status" value="1"/>
</dbReference>
<keyword evidence="3" id="KW-0238">DNA-binding</keyword>
<dbReference type="InterPro" id="IPR002559">
    <property type="entry name" value="Transposase_11"/>
</dbReference>
<keyword evidence="8" id="KW-1185">Reference proteome</keyword>
<keyword evidence="2" id="KW-0815">Transposition</keyword>
<dbReference type="RefSeq" id="WP_073306503.1">
    <property type="nucleotide sequence ID" value="NZ_FRAW01000084.1"/>
</dbReference>
<proteinExistence type="inferred from homology"/>
<dbReference type="Proteomes" id="UP000184275">
    <property type="component" value="Unassembled WGS sequence"/>
</dbReference>
<dbReference type="Gene3D" id="3.90.350.10">
    <property type="entry name" value="Transposase Inhibitor Protein From Tn5, Chain A, domain 1"/>
    <property type="match status" value="1"/>
</dbReference>
<name>A0A1M7A189_9BACT</name>
<dbReference type="SUPFAM" id="SSF53098">
    <property type="entry name" value="Ribonuclease H-like"/>
    <property type="match status" value="1"/>
</dbReference>
<dbReference type="PANTHER" id="PTHR33258">
    <property type="entry name" value="TRANSPOSASE INSL FOR INSERTION SEQUENCE ELEMENT IS186A-RELATED"/>
    <property type="match status" value="1"/>
</dbReference>
<sequence length="402" mass="46644">MKDSNFSGQPVFSQIMKLIPKNLVLSLSRQNGGERYVKKFDAYQHLLVLLFSVMEQYKSINQILLGLEAESRRLVHAGLTEIPKRSTFADANGRRPAAIFERLYHELHKKYEHCLADSRDYFWSKRLYVMDSTTVSLFTDVMKGAGRNPKLGKKKGGVKAHTVMKDSSGAPEFVIVTPAAKHDSTELKKVKLPSESFLAIDRAYIDYKLFESFSKKKTTYVTRMKKNLKYDHVSDNPVSDNILRDENVQFHFVSRKKERVHRARIVEHYVEETGKTWRLLTNNNELPAREIVEIYRRRWQIETFYRSLKQNFPLHFFYGDSENAIRIQIWIVMIANLLTAIVRAQTKRKLSFSSTVLLIRQCATYYVDLYKLLESPIKAVRDAYVGGLAPPQSQQSFLSQLN</sequence>
<feature type="domain" description="Transposase IS4-like" evidence="5">
    <location>
        <begin position="124"/>
        <end position="335"/>
    </location>
</feature>
<dbReference type="GO" id="GO:0006313">
    <property type="term" value="P:DNA transposition"/>
    <property type="evidence" value="ECO:0007669"/>
    <property type="project" value="InterPro"/>
</dbReference>
<gene>
    <name evidence="7" type="ORF">SAMN05720469_1841</name>
</gene>